<reference evidence="6" key="1">
    <citation type="submission" date="2003-11" db="EMBL/GenBank/DDBJ databases">
        <authorList>
            <person name="Heidelberg J.F."/>
            <person name="Eisen J.A."/>
            <person name="Nelson W.C."/>
            <person name="DeLong E.F."/>
        </authorList>
    </citation>
    <scope>NUCLEOTIDE SEQUENCE</scope>
</reference>
<dbReference type="SFLD" id="SFLDS00005">
    <property type="entry name" value="Isoprenoid_Synthase_Type_I"/>
    <property type="match status" value="1"/>
</dbReference>
<reference evidence="6" key="2">
    <citation type="submission" date="2003-12" db="EMBL/GenBank/DDBJ databases">
        <title>Monterey Bay Coastal Ocean Microbial Observatory environmental clone sequencing.</title>
        <authorList>
            <person name="DeLong E.F."/>
        </authorList>
    </citation>
    <scope>NUCLEOTIDE SEQUENCE</scope>
</reference>
<gene>
    <name evidence="6" type="primary">crtB</name>
    <name evidence="6" type="ORF">MBMO_EBAC000-65D02.51</name>
</gene>
<evidence type="ECO:0000256" key="3">
    <source>
        <dbReference type="ARBA" id="ARBA00022679"/>
    </source>
</evidence>
<dbReference type="Pfam" id="PF00494">
    <property type="entry name" value="SQS_PSY"/>
    <property type="match status" value="1"/>
</dbReference>
<evidence type="ECO:0000256" key="4">
    <source>
        <dbReference type="ARBA" id="ARBA00022746"/>
    </source>
</evidence>
<dbReference type="AlphaFoldDB" id="Q6SGW3"/>
<name>Q6SGW3_9BACT</name>
<comment type="similarity">
    <text evidence="2">Belongs to the phytoene/squalene synthase family.</text>
</comment>
<dbReference type="EC" id="2.5.1.-" evidence="6"/>
<evidence type="ECO:0000256" key="2">
    <source>
        <dbReference type="ARBA" id="ARBA00006251"/>
    </source>
</evidence>
<comment type="cofactor">
    <cofactor evidence="5">
        <name>ATP</name>
        <dbReference type="ChEBI" id="CHEBI:30616"/>
    </cofactor>
</comment>
<dbReference type="PROSITE" id="PS01044">
    <property type="entry name" value="SQUALEN_PHYTOEN_SYN_1"/>
    <property type="match status" value="1"/>
</dbReference>
<dbReference type="InterPro" id="IPR008949">
    <property type="entry name" value="Isoprenoid_synthase_dom_sf"/>
</dbReference>
<dbReference type="SUPFAM" id="SSF48576">
    <property type="entry name" value="Terpenoid synthases"/>
    <property type="match status" value="1"/>
</dbReference>
<dbReference type="GO" id="GO:0016117">
    <property type="term" value="P:carotenoid biosynthetic process"/>
    <property type="evidence" value="ECO:0007669"/>
    <property type="project" value="UniProtKB-KW"/>
</dbReference>
<dbReference type="InterPro" id="IPR044843">
    <property type="entry name" value="Trans_IPPS_bact-type"/>
</dbReference>
<dbReference type="PROSITE" id="PS01045">
    <property type="entry name" value="SQUALEN_PHYTOEN_SYN_2"/>
    <property type="match status" value="1"/>
</dbReference>
<dbReference type="InterPro" id="IPR019845">
    <property type="entry name" value="Squalene/phytoene_synthase_CS"/>
</dbReference>
<dbReference type="FunFam" id="1.10.600.10:FF:000020">
    <property type="entry name" value="Phytoene synthase"/>
    <property type="match status" value="1"/>
</dbReference>
<dbReference type="Gene3D" id="1.10.600.10">
    <property type="entry name" value="Farnesyl Diphosphate Synthase"/>
    <property type="match status" value="1"/>
</dbReference>
<evidence type="ECO:0000313" key="6">
    <source>
        <dbReference type="EMBL" id="AAR37856.1"/>
    </source>
</evidence>
<evidence type="ECO:0000256" key="5">
    <source>
        <dbReference type="ARBA" id="ARBA00053028"/>
    </source>
</evidence>
<dbReference type="EMBL" id="AY458640">
    <property type="protein sequence ID" value="AAR37856.1"/>
    <property type="molecule type" value="Genomic_DNA"/>
</dbReference>
<accession>Q6SGW3</accession>
<dbReference type="CDD" id="cd00683">
    <property type="entry name" value="Trans_IPPS_HH"/>
    <property type="match status" value="1"/>
</dbReference>
<keyword evidence="3 6" id="KW-0808">Transferase</keyword>
<keyword evidence="4" id="KW-0125">Carotenoid biosynthesis</keyword>
<sequence>MQANKFLPTPSTDMGLCKEQLSNGSRSFYFASHLLPSVMRHAACGLYAFCREADDMVDEGEDPKKALEILHYRLDRIYEVKPQYKATDRVLTQIVHTYHMPRALLNALLEGFAWDADGKIYHSIEDVYDYSARVAGAVGIMMSVLMGVRDAKTLARAADLGTAMQLTNIARDVGEDARLGRIYLPLDELRSEGVDPAQMLANPAYTDGVGRVVKRLLERADWLYTRSDHGIAQLPRKYQPGIRAARKLYAAIGDKVIENNYNSIDQRAIVGTRRKLGLLSSAVVFAQPHSNALNTPALPQNQFLIDAVVETGATAPPITADPFKARTLWMLDLFETLGERDRDAQTARIR</sequence>
<organism evidence="6">
    <name type="scientific">uncultured marine bacterium 443</name>
    <dbReference type="NCBI Taxonomy" id="257393"/>
    <lineage>
        <taxon>Bacteria</taxon>
        <taxon>environmental samples</taxon>
    </lineage>
</organism>
<comment type="pathway">
    <text evidence="1">Carotenoid biosynthesis; phytoene biosynthesis.</text>
</comment>
<dbReference type="SFLD" id="SFLDG01018">
    <property type="entry name" value="Squalene/Phytoene_Synthase_Lik"/>
    <property type="match status" value="1"/>
</dbReference>
<proteinExistence type="inferred from homology"/>
<evidence type="ECO:0000256" key="1">
    <source>
        <dbReference type="ARBA" id="ARBA00004684"/>
    </source>
</evidence>
<dbReference type="PANTHER" id="PTHR31480">
    <property type="entry name" value="BIFUNCTIONAL LYCOPENE CYCLASE/PHYTOENE SYNTHASE"/>
    <property type="match status" value="1"/>
</dbReference>
<dbReference type="GO" id="GO:0004311">
    <property type="term" value="F:geranylgeranyl diphosphate synthase activity"/>
    <property type="evidence" value="ECO:0007669"/>
    <property type="project" value="InterPro"/>
</dbReference>
<dbReference type="SFLD" id="SFLDG01212">
    <property type="entry name" value="Phytoene_synthase_like"/>
    <property type="match status" value="1"/>
</dbReference>
<dbReference type="GO" id="GO:0051996">
    <property type="term" value="F:squalene synthase [NAD(P)H] activity"/>
    <property type="evidence" value="ECO:0007669"/>
    <property type="project" value="InterPro"/>
</dbReference>
<dbReference type="InterPro" id="IPR033904">
    <property type="entry name" value="Trans_IPPS_HH"/>
</dbReference>
<dbReference type="InterPro" id="IPR002060">
    <property type="entry name" value="Squ/phyt_synthse"/>
</dbReference>
<protein>
    <submittedName>
        <fullName evidence="6">Phytoene synthase</fullName>
        <ecNumber evidence="6">2.5.1.-</ecNumber>
    </submittedName>
</protein>